<dbReference type="InterPro" id="IPR005303">
    <property type="entry name" value="MOCOS_middle"/>
</dbReference>
<dbReference type="EMBL" id="CXSU01000012">
    <property type="protein sequence ID" value="CTQ50014.1"/>
    <property type="molecule type" value="Genomic_DNA"/>
</dbReference>
<dbReference type="Proteomes" id="UP000049222">
    <property type="component" value="Unassembled WGS sequence"/>
</dbReference>
<dbReference type="SUPFAM" id="SSF50800">
    <property type="entry name" value="PK beta-barrel domain-like"/>
    <property type="match status" value="1"/>
</dbReference>
<evidence type="ECO:0000313" key="3">
    <source>
        <dbReference type="Proteomes" id="UP000049222"/>
    </source>
</evidence>
<dbReference type="Gene3D" id="2.40.33.20">
    <property type="entry name" value="PK beta-barrel domain-like"/>
    <property type="match status" value="1"/>
</dbReference>
<keyword evidence="3" id="KW-1185">Reference proteome</keyword>
<proteinExistence type="predicted"/>
<dbReference type="InterPro" id="IPR005302">
    <property type="entry name" value="MoCF_Sase_C"/>
</dbReference>
<dbReference type="PROSITE" id="PS51340">
    <property type="entry name" value="MOSC"/>
    <property type="match status" value="1"/>
</dbReference>
<feature type="domain" description="MOSC" evidence="1">
    <location>
        <begin position="103"/>
        <end position="245"/>
    </location>
</feature>
<dbReference type="InterPro" id="IPR011037">
    <property type="entry name" value="Pyrv_Knase-like_insert_dom_sf"/>
</dbReference>
<organism evidence="2 3">
    <name type="scientific">Jannaschia donghaensis</name>
    <dbReference type="NCBI Taxonomy" id="420998"/>
    <lineage>
        <taxon>Bacteria</taxon>
        <taxon>Pseudomonadati</taxon>
        <taxon>Pseudomonadota</taxon>
        <taxon>Alphaproteobacteria</taxon>
        <taxon>Rhodobacterales</taxon>
        <taxon>Roseobacteraceae</taxon>
        <taxon>Jannaschia</taxon>
    </lineage>
</organism>
<dbReference type="GO" id="GO:0030151">
    <property type="term" value="F:molybdenum ion binding"/>
    <property type="evidence" value="ECO:0007669"/>
    <property type="project" value="InterPro"/>
</dbReference>
<dbReference type="Pfam" id="PF03476">
    <property type="entry name" value="MOSC_N"/>
    <property type="match status" value="1"/>
</dbReference>
<accession>A0A0M6YJB6</accession>
<dbReference type="OrthoDB" id="581532at2"/>
<dbReference type="STRING" id="420998.JDO7802_02031"/>
<dbReference type="AlphaFoldDB" id="A0A0M6YJB6"/>
<evidence type="ECO:0000259" key="1">
    <source>
        <dbReference type="PROSITE" id="PS51340"/>
    </source>
</evidence>
<dbReference type="Pfam" id="PF03473">
    <property type="entry name" value="MOSC"/>
    <property type="match status" value="1"/>
</dbReference>
<dbReference type="GO" id="GO:0003824">
    <property type="term" value="F:catalytic activity"/>
    <property type="evidence" value="ECO:0007669"/>
    <property type="project" value="InterPro"/>
</dbReference>
<dbReference type="GO" id="GO:0030170">
    <property type="term" value="F:pyridoxal phosphate binding"/>
    <property type="evidence" value="ECO:0007669"/>
    <property type="project" value="InterPro"/>
</dbReference>
<dbReference type="RefSeq" id="WP_055085195.1">
    <property type="nucleotide sequence ID" value="NZ_CXSU01000012.1"/>
</dbReference>
<gene>
    <name evidence="2" type="ORF">JDO7802_02031</name>
</gene>
<reference evidence="2 3" key="1">
    <citation type="submission" date="2015-07" db="EMBL/GenBank/DDBJ databases">
        <authorList>
            <person name="Noorani M."/>
        </authorList>
    </citation>
    <scope>NUCLEOTIDE SEQUENCE [LARGE SCALE GENOMIC DNA]</scope>
    <source>
        <strain evidence="2 3">CECT 7802</strain>
    </source>
</reference>
<sequence>MSPALAQIWRHPIKAIGRERLSRVTLTAGRTLPHDRRWAVTHANAKPIDGGWAQKANFLRGVSGPGLMAITAALDEATMTVTLHHPKRPDLTVTPDDQAAKIVEWLDPVWPDDLPRPTGVVSSETGFTDVPDAWVSVHATATHRAVEQKMGRDLSIHRWRGNLWIDGLAPWEEFDLLDQTFRIGDAVLRGVQPITRCRATEANPETGRRDADTLGTLRTWDHQDFGIYAEVIEGGVIAPGAEIRI</sequence>
<evidence type="ECO:0000313" key="2">
    <source>
        <dbReference type="EMBL" id="CTQ50014.1"/>
    </source>
</evidence>
<protein>
    <submittedName>
        <fullName evidence="2">Putative Fe-S protein</fullName>
    </submittedName>
</protein>
<name>A0A0M6YJB6_9RHOB</name>